<feature type="transmembrane region" description="Helical" evidence="2">
    <location>
        <begin position="749"/>
        <end position="768"/>
    </location>
</feature>
<sequence>MTTGFTGSSELNGETEEEPGAPFDPDATGVIPRIILDLGSADGASSGKAKDKDNEETAADDASSERDAADGDGEAAEVPEAAPEAPAAGDAGTDTEAEAGIETDAEAETVTDAKPVAGAAPATEDKAGNQVADKADDKAEGESGAEAGAEVEDDADADTTTAIRLPAGFRVGGPPTAPDLTSAERPEAPPTTPFRATPPQAPPPPADTSPRPPAGASPQPPAQAAPQASPEPPAQAAPPASPQPPAQARPEAAQESKAPAKSAGATPAAAAAPQGLMARLGALVSSAPRWLPALLTVEGLILYVLALRVPPGPLRGVDPTDINGLGLISALPTSAFAAILIMLVAFFVTVAQSTDRKFLLLFQIATITFALHGAGALVATEPRFPTAYIHAGFVDFIGRTGETAISIDARMGWPGFFALFAFVTKAAGITDMTPILMWTPLLSNLLYLLPFVLILRQVVATTRARWFAALLFVLVQWIGQDYFSPQGFTFALYLAWVAILLRWFGRVEPRTKPVPDKGWRKWLGRLDAMTPGEIVNTGTFRADKLLMLTLLLALFFASTASHQITPFMMLGVITAFLIFKRTSLTWALPFFLGLVVLAWISYETVGFWAGQIDAIFGGLGKILTNLQRNTGDRIAGSDPAHAMVLKARLGILVVILSLAATGLLRRLRRGVFDRAALILLCVPVLALGLQSYGGEIGLRIYMFALPGACLLASYAFFPNLPADSADVREETVPIRRRNVRLNPELTRKLSVLLAAGFAVLFAMAFLVARYGNEKFERVTAGEVAAMHYVYAHDKPSARVLYLVPKEGPEVTPTMPWGEKDVELVNFNGQALVYKDPSNITGALAKLKASPRNTFLAVTRGQVSYLQLNEGFPEGWGEKFRAALDASPEVKRVYSNGDAALYTLKKFVRGTEIPDPQPYKGRGDPTSPWTPVGIAALALTWVTLFAYEVIRLHGPTRAPRARRRLLFVAIPAFVVAVGVIAERFIYIALNN</sequence>
<dbReference type="Proteomes" id="UP000546126">
    <property type="component" value="Unassembled WGS sequence"/>
</dbReference>
<protein>
    <submittedName>
        <fullName evidence="3">Uncharacterized protein</fullName>
    </submittedName>
</protein>
<comment type="caution">
    <text evidence="3">The sequence shown here is derived from an EMBL/GenBank/DDBJ whole genome shotgun (WGS) entry which is preliminary data.</text>
</comment>
<evidence type="ECO:0000313" key="4">
    <source>
        <dbReference type="Proteomes" id="UP000546126"/>
    </source>
</evidence>
<feature type="transmembrane region" description="Helical" evidence="2">
    <location>
        <begin position="485"/>
        <end position="504"/>
    </location>
</feature>
<feature type="compositionally biased region" description="Pro residues" evidence="1">
    <location>
        <begin position="199"/>
        <end position="247"/>
    </location>
</feature>
<feature type="compositionally biased region" description="Basic and acidic residues" evidence="1">
    <location>
        <begin position="123"/>
        <end position="141"/>
    </location>
</feature>
<dbReference type="AlphaFoldDB" id="A0A7Y6ISQ0"/>
<feature type="compositionally biased region" description="Acidic residues" evidence="1">
    <location>
        <begin position="93"/>
        <end position="109"/>
    </location>
</feature>
<feature type="compositionally biased region" description="Low complexity" evidence="1">
    <location>
        <begin position="78"/>
        <end position="92"/>
    </location>
</feature>
<keyword evidence="2" id="KW-0812">Transmembrane</keyword>
<feature type="transmembrane region" description="Helical" evidence="2">
    <location>
        <begin position="435"/>
        <end position="455"/>
    </location>
</feature>
<feature type="transmembrane region" description="Helical" evidence="2">
    <location>
        <begin position="647"/>
        <end position="665"/>
    </location>
</feature>
<evidence type="ECO:0000256" key="2">
    <source>
        <dbReference type="SAM" id="Phobius"/>
    </source>
</evidence>
<feature type="compositionally biased region" description="Polar residues" evidence="1">
    <location>
        <begin position="1"/>
        <end position="12"/>
    </location>
</feature>
<feature type="transmembrane region" description="Helical" evidence="2">
    <location>
        <begin position="462"/>
        <end position="479"/>
    </location>
</feature>
<reference evidence="3 4" key="1">
    <citation type="submission" date="2020-06" db="EMBL/GenBank/DDBJ databases">
        <authorList>
            <person name="Chanama M."/>
        </authorList>
    </citation>
    <scope>NUCLEOTIDE SEQUENCE [LARGE SCALE GENOMIC DNA]</scope>
    <source>
        <strain evidence="3 4">TBRC6557</strain>
    </source>
</reference>
<feature type="compositionally biased region" description="Low complexity" evidence="1">
    <location>
        <begin position="248"/>
        <end position="267"/>
    </location>
</feature>
<feature type="region of interest" description="Disordered" evidence="1">
    <location>
        <begin position="1"/>
        <end position="267"/>
    </location>
</feature>
<gene>
    <name evidence="3" type="ORF">HT134_20205</name>
</gene>
<organism evidence="3 4">
    <name type="scientific">Nonomuraea rhodomycinica</name>
    <dbReference type="NCBI Taxonomy" id="1712872"/>
    <lineage>
        <taxon>Bacteria</taxon>
        <taxon>Bacillati</taxon>
        <taxon>Actinomycetota</taxon>
        <taxon>Actinomycetes</taxon>
        <taxon>Streptosporangiales</taxon>
        <taxon>Streptosporangiaceae</taxon>
        <taxon>Nonomuraea</taxon>
    </lineage>
</organism>
<feature type="transmembrane region" description="Helical" evidence="2">
    <location>
        <begin position="584"/>
        <end position="602"/>
    </location>
</feature>
<keyword evidence="2" id="KW-1133">Transmembrane helix</keyword>
<feature type="transmembrane region" description="Helical" evidence="2">
    <location>
        <begin position="545"/>
        <end position="578"/>
    </location>
</feature>
<feature type="transmembrane region" description="Helical" evidence="2">
    <location>
        <begin position="964"/>
        <end position="988"/>
    </location>
</feature>
<name>A0A7Y6ISQ0_9ACTN</name>
<accession>A0A7Y6ISQ0</accession>
<keyword evidence="4" id="KW-1185">Reference proteome</keyword>
<dbReference type="EMBL" id="JABWGO010000004">
    <property type="protein sequence ID" value="NUW42444.1"/>
    <property type="molecule type" value="Genomic_DNA"/>
</dbReference>
<evidence type="ECO:0000256" key="1">
    <source>
        <dbReference type="SAM" id="MobiDB-lite"/>
    </source>
</evidence>
<evidence type="ECO:0000313" key="3">
    <source>
        <dbReference type="EMBL" id="NUW42444.1"/>
    </source>
</evidence>
<feature type="transmembrane region" description="Helical" evidence="2">
    <location>
        <begin position="358"/>
        <end position="379"/>
    </location>
</feature>
<feature type="transmembrane region" description="Helical" evidence="2">
    <location>
        <begin position="671"/>
        <end position="689"/>
    </location>
</feature>
<feature type="transmembrane region" description="Helical" evidence="2">
    <location>
        <begin position="696"/>
        <end position="717"/>
    </location>
</feature>
<dbReference type="RefSeq" id="WP_175601973.1">
    <property type="nucleotide sequence ID" value="NZ_JABWGO010000004.1"/>
</dbReference>
<keyword evidence="2" id="KW-0472">Membrane</keyword>
<feature type="transmembrane region" description="Helical" evidence="2">
    <location>
        <begin position="327"/>
        <end position="351"/>
    </location>
</feature>
<proteinExistence type="predicted"/>